<name>A0A1W2G5A5_REIFA</name>
<reference evidence="1 2" key="1">
    <citation type="submission" date="2017-04" db="EMBL/GenBank/DDBJ databases">
        <authorList>
            <person name="Afonso C.L."/>
            <person name="Miller P.J."/>
            <person name="Scott M.A."/>
            <person name="Spackman E."/>
            <person name="Goraichik I."/>
            <person name="Dimitrov K.M."/>
            <person name="Suarez D.L."/>
            <person name="Swayne D.E."/>
        </authorList>
    </citation>
    <scope>NUCLEOTIDE SEQUENCE [LARGE SCALE GENOMIC DNA]</scope>
    <source>
        <strain evidence="1 2">DSM 26133</strain>
    </source>
</reference>
<proteinExistence type="predicted"/>
<dbReference type="STRING" id="692418.SAMN04488029_0050"/>
<organism evidence="1 2">
    <name type="scientific">Reichenbachiella faecimaris</name>
    <dbReference type="NCBI Taxonomy" id="692418"/>
    <lineage>
        <taxon>Bacteria</taxon>
        <taxon>Pseudomonadati</taxon>
        <taxon>Bacteroidota</taxon>
        <taxon>Cytophagia</taxon>
        <taxon>Cytophagales</taxon>
        <taxon>Reichenbachiellaceae</taxon>
        <taxon>Reichenbachiella</taxon>
    </lineage>
</organism>
<evidence type="ECO:0008006" key="3">
    <source>
        <dbReference type="Google" id="ProtNLM"/>
    </source>
</evidence>
<keyword evidence="2" id="KW-1185">Reference proteome</keyword>
<dbReference type="AlphaFoldDB" id="A0A1W2G5A5"/>
<evidence type="ECO:0000313" key="1">
    <source>
        <dbReference type="EMBL" id="SMD31714.1"/>
    </source>
</evidence>
<evidence type="ECO:0000313" key="2">
    <source>
        <dbReference type="Proteomes" id="UP000192472"/>
    </source>
</evidence>
<dbReference type="Proteomes" id="UP000192472">
    <property type="component" value="Unassembled WGS sequence"/>
</dbReference>
<dbReference type="RefSeq" id="WP_084370416.1">
    <property type="nucleotide sequence ID" value="NZ_FWYF01000001.1"/>
</dbReference>
<protein>
    <recommendedName>
        <fullName evidence="3">General stress protein CsbD</fullName>
    </recommendedName>
</protein>
<accession>A0A1W2G5A5</accession>
<sequence length="61" mass="7438">MNIVRSWREQKIMLKIWFPVLRDQDFLFEPGEREHMLDRLAAKLSKTRAELETVFAELQLY</sequence>
<dbReference type="EMBL" id="FWYF01000001">
    <property type="protein sequence ID" value="SMD31714.1"/>
    <property type="molecule type" value="Genomic_DNA"/>
</dbReference>
<dbReference type="OrthoDB" id="9796058at2"/>
<gene>
    <name evidence="1" type="ORF">SAMN04488029_0050</name>
</gene>